<evidence type="ECO:0000313" key="4">
    <source>
        <dbReference type="Proteomes" id="UP001516400"/>
    </source>
</evidence>
<feature type="region of interest" description="Disordered" evidence="1">
    <location>
        <begin position="1"/>
        <end position="42"/>
    </location>
</feature>
<name>A0ABD2NNC8_9CUCU</name>
<feature type="domain" description="Mitogen-activated protein kinase kinase kinase N-terminal" evidence="2">
    <location>
        <begin position="486"/>
        <end position="727"/>
    </location>
</feature>
<gene>
    <name evidence="3" type="ORF">HHI36_017453</name>
</gene>
<protein>
    <recommendedName>
        <fullName evidence="2">Mitogen-activated protein kinase kinase kinase N-terminal domain-containing protein</fullName>
    </recommendedName>
</protein>
<feature type="region of interest" description="Disordered" evidence="1">
    <location>
        <begin position="158"/>
        <end position="177"/>
    </location>
</feature>
<evidence type="ECO:0000259" key="2">
    <source>
        <dbReference type="Pfam" id="PF19431"/>
    </source>
</evidence>
<sequence length="757" mass="87645">MADELSPDHDEYDIYGKTPPRTKILRKHRERRQRDKAGSMSTKSIKIKTPIGRRNTISHFYDDMIAKAENTDSDHGSGGVTPKRMNKRQIKLLRGSERDLKLDIASAQAVRNTNGTNGFDGILSPQPSYQIGCNKKFMCLSGRTVCCPKSNRHSYDSKLAENKHREKEYRDEEEDEGDEGLANRIEFHQTLCLLVRMGCADKQHPDRTTRRISSFQLSREEYLWHECKDVIWLELRAFHANRTAVEEDEYLCKARQEVETLLNDIMSYRFKYQRKLKPQNGGSVQNNSVECSGCISIHCTPCLEAQTEALEEIEEISKRLEKAEALFPSGKAFAELFPLYRSSEFEARVKTISLWVNMVRLHRIKLMLLGRFLFFLDTKNCTWNVPTDKPKVEVNSSPSDSNNSSSSNEYCNEVKGGLDYYNNNFLFHLMNLTENGGLSPYRRYIENVLKTKAVKKSLNFLETLHVHVLNKAQLTLEKPEDLEIFKLNSTSTEEQELQRYGAWSPEAEAINLPSYRAAFLFLAAVPLEVIHQFMLLRLEQRPPNPSPLSIRQLMRELKEGLSLAITQRIRTNKYIKGAIKSTDLSIDEYNAKLRTFDECVEKVFVDYLDYLEKWALFEHETFQKSLLEEEWLYCCEIIQYIPNGQEKLEIKFCKILSSILKTIGERLMKNTEHLVGSILHEEDVKYSIFGVCRELQTLLNEEREMSIKALSFCKTIFKHDVSHEATWTLKLAILAFKCIIPEAIEKYSLFSPKSMEL</sequence>
<keyword evidence="4" id="KW-1185">Reference proteome</keyword>
<accession>A0ABD2NNC8</accession>
<reference evidence="3 4" key="1">
    <citation type="journal article" date="2021" name="BMC Biol.">
        <title>Horizontally acquired antibacterial genes associated with adaptive radiation of ladybird beetles.</title>
        <authorList>
            <person name="Li H.S."/>
            <person name="Tang X.F."/>
            <person name="Huang Y.H."/>
            <person name="Xu Z.Y."/>
            <person name="Chen M.L."/>
            <person name="Du X.Y."/>
            <person name="Qiu B.Y."/>
            <person name="Chen P.T."/>
            <person name="Zhang W."/>
            <person name="Slipinski A."/>
            <person name="Escalona H.E."/>
            <person name="Waterhouse R.M."/>
            <person name="Zwick A."/>
            <person name="Pang H."/>
        </authorList>
    </citation>
    <scope>NUCLEOTIDE SEQUENCE [LARGE SCALE GENOMIC DNA]</scope>
    <source>
        <strain evidence="3">SYSU2018</strain>
    </source>
</reference>
<organism evidence="3 4">
    <name type="scientific">Cryptolaemus montrouzieri</name>
    <dbReference type="NCBI Taxonomy" id="559131"/>
    <lineage>
        <taxon>Eukaryota</taxon>
        <taxon>Metazoa</taxon>
        <taxon>Ecdysozoa</taxon>
        <taxon>Arthropoda</taxon>
        <taxon>Hexapoda</taxon>
        <taxon>Insecta</taxon>
        <taxon>Pterygota</taxon>
        <taxon>Neoptera</taxon>
        <taxon>Endopterygota</taxon>
        <taxon>Coleoptera</taxon>
        <taxon>Polyphaga</taxon>
        <taxon>Cucujiformia</taxon>
        <taxon>Coccinelloidea</taxon>
        <taxon>Coccinellidae</taxon>
        <taxon>Scymninae</taxon>
        <taxon>Scymnini</taxon>
        <taxon>Cryptolaemus</taxon>
    </lineage>
</organism>
<evidence type="ECO:0000313" key="3">
    <source>
        <dbReference type="EMBL" id="KAL3279947.1"/>
    </source>
</evidence>
<feature type="compositionally biased region" description="Basic and acidic residues" evidence="1">
    <location>
        <begin position="158"/>
        <end position="170"/>
    </location>
</feature>
<dbReference type="AlphaFoldDB" id="A0ABD2NNC8"/>
<proteinExistence type="predicted"/>
<feature type="domain" description="Mitogen-activated protein kinase kinase kinase N-terminal" evidence="2">
    <location>
        <begin position="4"/>
        <end position="401"/>
    </location>
</feature>
<comment type="caution">
    <text evidence="3">The sequence shown here is derived from an EMBL/GenBank/DDBJ whole genome shotgun (WGS) entry which is preliminary data.</text>
</comment>
<dbReference type="EMBL" id="JABFTP020000124">
    <property type="protein sequence ID" value="KAL3279947.1"/>
    <property type="molecule type" value="Genomic_DNA"/>
</dbReference>
<dbReference type="InterPro" id="IPR045801">
    <property type="entry name" value="MEKK4_N"/>
</dbReference>
<dbReference type="Pfam" id="PF19431">
    <property type="entry name" value="MEKK4_N"/>
    <property type="match status" value="2"/>
</dbReference>
<feature type="compositionally biased region" description="Basic and acidic residues" evidence="1">
    <location>
        <begin position="1"/>
        <end position="14"/>
    </location>
</feature>
<evidence type="ECO:0000256" key="1">
    <source>
        <dbReference type="SAM" id="MobiDB-lite"/>
    </source>
</evidence>
<dbReference type="Proteomes" id="UP001516400">
    <property type="component" value="Unassembled WGS sequence"/>
</dbReference>